<protein>
    <submittedName>
        <fullName evidence="1">17185_t:CDS:1</fullName>
    </submittedName>
</protein>
<keyword evidence="2" id="KW-1185">Reference proteome</keyword>
<dbReference type="EMBL" id="CAJVQC010024856">
    <property type="protein sequence ID" value="CAG8728036.1"/>
    <property type="molecule type" value="Genomic_DNA"/>
</dbReference>
<evidence type="ECO:0000313" key="1">
    <source>
        <dbReference type="EMBL" id="CAG8728036.1"/>
    </source>
</evidence>
<evidence type="ECO:0000313" key="2">
    <source>
        <dbReference type="Proteomes" id="UP000789920"/>
    </source>
</evidence>
<sequence length="188" mass="21114">MLKIFTSLALLCLLISMAVALAVPESSLVVRTEKTTCYKKRSPLEKRNDDYYKDETCPCAVATAVFNNKLHGITAYTQDECGCTKAIGLFSSGFNPDKKYCAFITDRCGKILHNITDQLNLKINKDGSTEPFVSELPDINLNCKKDGILLAFPKHSKRTEDDYYKECCSSYQKRQDGGVGSQMQFYED</sequence>
<gene>
    <name evidence="1" type="ORF">RPERSI_LOCUS11882</name>
</gene>
<reference evidence="1" key="1">
    <citation type="submission" date="2021-06" db="EMBL/GenBank/DDBJ databases">
        <authorList>
            <person name="Kallberg Y."/>
            <person name="Tangrot J."/>
            <person name="Rosling A."/>
        </authorList>
    </citation>
    <scope>NUCLEOTIDE SEQUENCE</scope>
    <source>
        <strain evidence="1">MA461A</strain>
    </source>
</reference>
<dbReference type="Proteomes" id="UP000789920">
    <property type="component" value="Unassembled WGS sequence"/>
</dbReference>
<organism evidence="1 2">
    <name type="scientific">Racocetra persica</name>
    <dbReference type="NCBI Taxonomy" id="160502"/>
    <lineage>
        <taxon>Eukaryota</taxon>
        <taxon>Fungi</taxon>
        <taxon>Fungi incertae sedis</taxon>
        <taxon>Mucoromycota</taxon>
        <taxon>Glomeromycotina</taxon>
        <taxon>Glomeromycetes</taxon>
        <taxon>Diversisporales</taxon>
        <taxon>Gigasporaceae</taxon>
        <taxon>Racocetra</taxon>
    </lineage>
</organism>
<feature type="non-terminal residue" evidence="1">
    <location>
        <position position="188"/>
    </location>
</feature>
<name>A0ACA9PXS4_9GLOM</name>
<proteinExistence type="predicted"/>
<accession>A0ACA9PXS4</accession>
<comment type="caution">
    <text evidence="1">The sequence shown here is derived from an EMBL/GenBank/DDBJ whole genome shotgun (WGS) entry which is preliminary data.</text>
</comment>